<comment type="caution">
    <text evidence="8">The sequence shown here is derived from an EMBL/GenBank/DDBJ whole genome shotgun (WGS) entry which is preliminary data.</text>
</comment>
<feature type="transmembrane region" description="Helical" evidence="7">
    <location>
        <begin position="430"/>
        <end position="449"/>
    </location>
</feature>
<dbReference type="PANTHER" id="PTHR13285:SF18">
    <property type="entry name" value="PROTEIN-CYSTEINE N-PALMITOYLTRANSFERASE RASP"/>
    <property type="match status" value="1"/>
</dbReference>
<gene>
    <name evidence="8" type="ORF">C1H76_7625</name>
</gene>
<keyword evidence="4 7" id="KW-1133">Transmembrane helix</keyword>
<evidence type="ECO:0000256" key="2">
    <source>
        <dbReference type="ARBA" id="ARBA00010323"/>
    </source>
</evidence>
<dbReference type="GO" id="GO:0008374">
    <property type="term" value="F:O-acyltransferase activity"/>
    <property type="evidence" value="ECO:0007669"/>
    <property type="project" value="TreeGrafter"/>
</dbReference>
<dbReference type="GO" id="GO:0006506">
    <property type="term" value="P:GPI anchor biosynthetic process"/>
    <property type="evidence" value="ECO:0007669"/>
    <property type="project" value="TreeGrafter"/>
</dbReference>
<protein>
    <recommendedName>
        <fullName evidence="10">Glycerol uptake protein 1</fullName>
    </recommendedName>
</protein>
<feature type="transmembrane region" description="Helical" evidence="7">
    <location>
        <begin position="183"/>
        <end position="207"/>
    </location>
</feature>
<feature type="transmembrane region" description="Helical" evidence="7">
    <location>
        <begin position="535"/>
        <end position="554"/>
    </location>
</feature>
<organism evidence="8 9">
    <name type="scientific">Elsinoe australis</name>
    <dbReference type="NCBI Taxonomy" id="40998"/>
    <lineage>
        <taxon>Eukaryota</taxon>
        <taxon>Fungi</taxon>
        <taxon>Dikarya</taxon>
        <taxon>Ascomycota</taxon>
        <taxon>Pezizomycotina</taxon>
        <taxon>Dothideomycetes</taxon>
        <taxon>Dothideomycetidae</taxon>
        <taxon>Myriangiales</taxon>
        <taxon>Elsinoaceae</taxon>
        <taxon>Elsinoe</taxon>
    </lineage>
</organism>
<evidence type="ECO:0000313" key="9">
    <source>
        <dbReference type="Proteomes" id="UP000308133"/>
    </source>
</evidence>
<dbReference type="AlphaFoldDB" id="A0A4U7ASS7"/>
<comment type="subcellular location">
    <subcellularLocation>
        <location evidence="1">Membrane</location>
        <topology evidence="1">Multi-pass membrane protein</topology>
    </subcellularLocation>
</comment>
<evidence type="ECO:0000256" key="6">
    <source>
        <dbReference type="SAM" id="MobiDB-lite"/>
    </source>
</evidence>
<evidence type="ECO:0000256" key="4">
    <source>
        <dbReference type="ARBA" id="ARBA00022989"/>
    </source>
</evidence>
<sequence length="643" mass="72172">MKGVLNLLKAMYSLDTLDTRFTTSSTAPPRSIEDQQKISNADREPASPLPDAQPSQWRNPEFLAYVFVVACAVPLMTKTIYDISQPGSPDWDKVSKHLSPGWIPGRQVDNSDAQYAMFRDHIPYMVALLVAQPLLRKLYGSFWRIDSYTQVRQESTNGFALSHGLSPSAAADARLEHRLSFDFGFALVFIGALHGVSALKVLLILYINFKLATQLPRTYVPAATWIFNIGILFANELGRGYHFASIVDLISPPKLSGPSPLAAWASAIDNYGGLVSRWEILFNLTVLRLISFNLDYYWASGRGDASPIEVYPPLSPSPIPTNLPKKKQLDPSLLSERSRVTHGAQLSDFTFKAYLSHALYAPLYLTGPILTFNDYISQSRHPVPSITPLRTFLYGLRFLLVLLCMELVLHYLYAVAISHSSPAWHLYTPFQLSMLGYFNLHIIWLKLLIPWRFARLWSLLDGIDPPENMVRCMSDNYSALAFWRGWHRSFNRWIVRYIYIPLGGSSGGKVRGIANFLVVFTFVALWHDINLRLLMWGWLITLFVLPEVLAGMAFPKRKWKGREAAYRRLCAVGAVGNILMMMVGNSIGFALGLDGTVELAKGVVGDVGGYAFFVAACAVLYTGVQVMFEHREAEKRRGIKLAC</sequence>
<evidence type="ECO:0000256" key="5">
    <source>
        <dbReference type="ARBA" id="ARBA00023136"/>
    </source>
</evidence>
<reference evidence="8 9" key="1">
    <citation type="submission" date="2018-02" db="EMBL/GenBank/DDBJ databases">
        <title>Draft genome sequences of Elsinoe sp., causing black scab on jojoba.</title>
        <authorList>
            <person name="Stodart B."/>
            <person name="Jeffress S."/>
            <person name="Ash G."/>
            <person name="Arun Chinnappa K."/>
        </authorList>
    </citation>
    <scope>NUCLEOTIDE SEQUENCE [LARGE SCALE GENOMIC DNA]</scope>
    <source>
        <strain evidence="8 9">Hillstone_2</strain>
    </source>
</reference>
<dbReference type="Pfam" id="PF03062">
    <property type="entry name" value="MBOAT"/>
    <property type="match status" value="1"/>
</dbReference>
<feature type="transmembrane region" description="Helical" evidence="7">
    <location>
        <begin position="566"/>
        <end position="587"/>
    </location>
</feature>
<evidence type="ECO:0000256" key="1">
    <source>
        <dbReference type="ARBA" id="ARBA00004141"/>
    </source>
</evidence>
<dbReference type="PANTHER" id="PTHR13285">
    <property type="entry name" value="ACYLTRANSFERASE"/>
    <property type="match status" value="1"/>
</dbReference>
<dbReference type="GO" id="GO:0005783">
    <property type="term" value="C:endoplasmic reticulum"/>
    <property type="evidence" value="ECO:0007669"/>
    <property type="project" value="TreeGrafter"/>
</dbReference>
<dbReference type="EMBL" id="PTQR01000100">
    <property type="protein sequence ID" value="TKX20125.1"/>
    <property type="molecule type" value="Genomic_DNA"/>
</dbReference>
<dbReference type="InterPro" id="IPR051085">
    <property type="entry name" value="MB_O-acyltransferase"/>
</dbReference>
<evidence type="ECO:0000313" key="8">
    <source>
        <dbReference type="EMBL" id="TKX20125.1"/>
    </source>
</evidence>
<proteinExistence type="inferred from homology"/>
<keyword evidence="3 7" id="KW-0812">Transmembrane</keyword>
<dbReference type="InterPro" id="IPR004299">
    <property type="entry name" value="MBOAT_fam"/>
</dbReference>
<name>A0A4U7ASS7_9PEZI</name>
<dbReference type="Proteomes" id="UP000308133">
    <property type="component" value="Unassembled WGS sequence"/>
</dbReference>
<evidence type="ECO:0000256" key="7">
    <source>
        <dbReference type="SAM" id="Phobius"/>
    </source>
</evidence>
<feature type="compositionally biased region" description="Basic and acidic residues" evidence="6">
    <location>
        <begin position="31"/>
        <end position="45"/>
    </location>
</feature>
<dbReference type="GO" id="GO:0016020">
    <property type="term" value="C:membrane"/>
    <property type="evidence" value="ECO:0007669"/>
    <property type="project" value="UniProtKB-SubCell"/>
</dbReference>
<feature type="transmembrane region" description="Helical" evidence="7">
    <location>
        <begin position="607"/>
        <end position="628"/>
    </location>
</feature>
<keyword evidence="5 7" id="KW-0472">Membrane</keyword>
<comment type="similarity">
    <text evidence="2">Belongs to the membrane-bound acyltransferase family.</text>
</comment>
<evidence type="ECO:0008006" key="10">
    <source>
        <dbReference type="Google" id="ProtNLM"/>
    </source>
</evidence>
<feature type="region of interest" description="Disordered" evidence="6">
    <location>
        <begin position="23"/>
        <end position="55"/>
    </location>
</feature>
<evidence type="ECO:0000256" key="3">
    <source>
        <dbReference type="ARBA" id="ARBA00022692"/>
    </source>
</evidence>
<accession>A0A4U7ASS7</accession>
<feature type="transmembrane region" description="Helical" evidence="7">
    <location>
        <begin position="398"/>
        <end position="418"/>
    </location>
</feature>